<sequence length="67" mass="7906">MDSEKKGIDKVEEGACSSSGEKPEDKKPKRVDELCWRLELMTRERLTSFPYEIPDNLKHLQRKKKNE</sequence>
<dbReference type="Proteomes" id="UP000886998">
    <property type="component" value="Unassembled WGS sequence"/>
</dbReference>
<feature type="region of interest" description="Disordered" evidence="1">
    <location>
        <begin position="1"/>
        <end position="29"/>
    </location>
</feature>
<evidence type="ECO:0000313" key="2">
    <source>
        <dbReference type="EMBL" id="GFY73592.1"/>
    </source>
</evidence>
<proteinExistence type="predicted"/>
<name>A0A8X6YND2_9ARAC</name>
<protein>
    <submittedName>
        <fullName evidence="2">Uncharacterized protein</fullName>
    </submittedName>
</protein>
<accession>A0A8X6YND2</accession>
<reference evidence="2" key="1">
    <citation type="submission" date="2020-08" db="EMBL/GenBank/DDBJ databases">
        <title>Multicomponent nature underlies the extraordinary mechanical properties of spider dragline silk.</title>
        <authorList>
            <person name="Kono N."/>
            <person name="Nakamura H."/>
            <person name="Mori M."/>
            <person name="Yoshida Y."/>
            <person name="Ohtoshi R."/>
            <person name="Malay A.D."/>
            <person name="Moran D.A.P."/>
            <person name="Tomita M."/>
            <person name="Numata K."/>
            <person name="Arakawa K."/>
        </authorList>
    </citation>
    <scope>NUCLEOTIDE SEQUENCE</scope>
</reference>
<evidence type="ECO:0000256" key="1">
    <source>
        <dbReference type="SAM" id="MobiDB-lite"/>
    </source>
</evidence>
<evidence type="ECO:0000313" key="3">
    <source>
        <dbReference type="Proteomes" id="UP000886998"/>
    </source>
</evidence>
<feature type="compositionally biased region" description="Basic and acidic residues" evidence="1">
    <location>
        <begin position="1"/>
        <end position="13"/>
    </location>
</feature>
<dbReference type="EMBL" id="BMAV01020218">
    <property type="protein sequence ID" value="GFY73592.1"/>
    <property type="molecule type" value="Genomic_DNA"/>
</dbReference>
<dbReference type="AlphaFoldDB" id="A0A8X6YND2"/>
<keyword evidence="3" id="KW-1185">Reference proteome</keyword>
<organism evidence="2 3">
    <name type="scientific">Trichonephila inaurata madagascariensis</name>
    <dbReference type="NCBI Taxonomy" id="2747483"/>
    <lineage>
        <taxon>Eukaryota</taxon>
        <taxon>Metazoa</taxon>
        <taxon>Ecdysozoa</taxon>
        <taxon>Arthropoda</taxon>
        <taxon>Chelicerata</taxon>
        <taxon>Arachnida</taxon>
        <taxon>Araneae</taxon>
        <taxon>Araneomorphae</taxon>
        <taxon>Entelegynae</taxon>
        <taxon>Araneoidea</taxon>
        <taxon>Nephilidae</taxon>
        <taxon>Trichonephila</taxon>
        <taxon>Trichonephila inaurata</taxon>
    </lineage>
</organism>
<gene>
    <name evidence="2" type="ORF">TNIN_294011</name>
</gene>
<comment type="caution">
    <text evidence="2">The sequence shown here is derived from an EMBL/GenBank/DDBJ whole genome shotgun (WGS) entry which is preliminary data.</text>
</comment>